<dbReference type="RefSeq" id="WP_168412485.1">
    <property type="nucleotide sequence ID" value="NZ_JAAXPW010000021.1"/>
</dbReference>
<reference evidence="1 2" key="1">
    <citation type="submission" date="2020-08" db="EMBL/GenBank/DDBJ databases">
        <title>Genomic Encyclopedia of Type Strains, Phase IV (KMG-IV): sequencing the most valuable type-strain genomes for metagenomic binning, comparative biology and taxonomic classification.</title>
        <authorList>
            <person name="Goeker M."/>
        </authorList>
    </citation>
    <scope>NUCLEOTIDE SEQUENCE [LARGE SCALE GENOMIC DNA]</scope>
    <source>
        <strain evidence="1 2">DSM 10633</strain>
    </source>
</reference>
<keyword evidence="2" id="KW-1185">Reference proteome</keyword>
<comment type="caution">
    <text evidence="1">The sequence shown here is derived from an EMBL/GenBank/DDBJ whole genome shotgun (WGS) entry which is preliminary data.</text>
</comment>
<proteinExistence type="predicted"/>
<dbReference type="EMBL" id="JACHGZ010000020">
    <property type="protein sequence ID" value="MBB5149425.1"/>
    <property type="molecule type" value="Genomic_DNA"/>
</dbReference>
<accession>A0A840PLY7</accession>
<sequence length="91" mass="10535">MKLVDIIKAVQSLNTTDQQRLLDFFTTNLKPFLTSEPIFNDILERKNADGYTCPHCSSKEVVRFGKYMVKVNSKDVERQRYRCKKTKGMGA</sequence>
<evidence type="ECO:0000313" key="1">
    <source>
        <dbReference type="EMBL" id="MBB5149425.1"/>
    </source>
</evidence>
<protein>
    <submittedName>
        <fullName evidence="1">Transposase-like protein</fullName>
    </submittedName>
</protein>
<dbReference type="Proteomes" id="UP000557217">
    <property type="component" value="Unassembled WGS sequence"/>
</dbReference>
<gene>
    <name evidence="1" type="ORF">HNR36_001815</name>
</gene>
<organism evidence="1 2">
    <name type="scientific">Ureibacillus thermosphaericus</name>
    <dbReference type="NCBI Taxonomy" id="51173"/>
    <lineage>
        <taxon>Bacteria</taxon>
        <taxon>Bacillati</taxon>
        <taxon>Bacillota</taxon>
        <taxon>Bacilli</taxon>
        <taxon>Bacillales</taxon>
        <taxon>Caryophanaceae</taxon>
        <taxon>Ureibacillus</taxon>
    </lineage>
</organism>
<dbReference type="AlphaFoldDB" id="A0A840PLY7"/>
<evidence type="ECO:0000313" key="2">
    <source>
        <dbReference type="Proteomes" id="UP000557217"/>
    </source>
</evidence>
<name>A0A840PLY7_URETH</name>